<organism evidence="1 2">
    <name type="scientific">Panagrolaimus sp. JU765</name>
    <dbReference type="NCBI Taxonomy" id="591449"/>
    <lineage>
        <taxon>Eukaryota</taxon>
        <taxon>Metazoa</taxon>
        <taxon>Ecdysozoa</taxon>
        <taxon>Nematoda</taxon>
        <taxon>Chromadorea</taxon>
        <taxon>Rhabditida</taxon>
        <taxon>Tylenchina</taxon>
        <taxon>Panagrolaimomorpha</taxon>
        <taxon>Panagrolaimoidea</taxon>
        <taxon>Panagrolaimidae</taxon>
        <taxon>Panagrolaimus</taxon>
    </lineage>
</organism>
<reference evidence="2" key="1">
    <citation type="submission" date="2022-11" db="UniProtKB">
        <authorList>
            <consortium name="WormBaseParasite"/>
        </authorList>
    </citation>
    <scope>IDENTIFICATION</scope>
</reference>
<dbReference type="Proteomes" id="UP000887576">
    <property type="component" value="Unplaced"/>
</dbReference>
<protein>
    <submittedName>
        <fullName evidence="2">MH2 domain-containing protein</fullName>
    </submittedName>
</protein>
<proteinExistence type="predicted"/>
<dbReference type="WBParaSite" id="JU765_v2.g15974.t1">
    <property type="protein sequence ID" value="JU765_v2.g15974.t1"/>
    <property type="gene ID" value="JU765_v2.g15974"/>
</dbReference>
<name>A0AC34QG66_9BILA</name>
<evidence type="ECO:0000313" key="2">
    <source>
        <dbReference type="WBParaSite" id="JU765_v2.g15974.t1"/>
    </source>
</evidence>
<evidence type="ECO:0000313" key="1">
    <source>
        <dbReference type="Proteomes" id="UP000887576"/>
    </source>
</evidence>
<accession>A0AC34QG66</accession>
<sequence>MSIRAATNNSSIQTENDVEYIQVTYQPPENWCKISYYELNQQIGEPFHATKNSVIIDGFTSPTDEGRLCLGMLNNIHRTPQVTEVRKAIGKGCSIYFIGDKFFIKSMTDLTIYVQNEDVQHSVVPVPPHCNIKIFDMAEFAQLLSAAVKEGYEATYALTRMCSIRISFGTGWDVEHGYQTVTTTPCWLDAHLNGPLQWIDQCLNQLKPAAETEPSSL</sequence>